<organism evidence="4 5">
    <name type="scientific">Cryphonectria parasitica (strain ATCC 38755 / EP155)</name>
    <dbReference type="NCBI Taxonomy" id="660469"/>
    <lineage>
        <taxon>Eukaryota</taxon>
        <taxon>Fungi</taxon>
        <taxon>Dikarya</taxon>
        <taxon>Ascomycota</taxon>
        <taxon>Pezizomycotina</taxon>
        <taxon>Sordariomycetes</taxon>
        <taxon>Sordariomycetidae</taxon>
        <taxon>Diaporthales</taxon>
        <taxon>Cryphonectriaceae</taxon>
        <taxon>Cryphonectria-Endothia species complex</taxon>
        <taxon>Cryphonectria</taxon>
    </lineage>
</organism>
<dbReference type="InterPro" id="IPR029063">
    <property type="entry name" value="SAM-dependent_MTases_sf"/>
</dbReference>
<dbReference type="Proteomes" id="UP000803844">
    <property type="component" value="Unassembled WGS sequence"/>
</dbReference>
<dbReference type="Gene3D" id="3.40.50.150">
    <property type="entry name" value="Vaccinia Virus protein VP39"/>
    <property type="match status" value="1"/>
</dbReference>
<dbReference type="PANTHER" id="PTHR13393:SF0">
    <property type="entry name" value="RNA N6-ADENOSINE-METHYLTRANSFERASE METTL16"/>
    <property type="match status" value="1"/>
</dbReference>
<evidence type="ECO:0008006" key="6">
    <source>
        <dbReference type="Google" id="ProtNLM"/>
    </source>
</evidence>
<sequence>MSSTSRGDFYFRNLYAKEPDFRQLARQDADFRAILKPNDQLDFTDPAAVPNRHNYILWLKQLLDSSSYNEPGGKLSGLDIGTGASCIYPLLGCAQRPWSFIATDIDADNLKHAIKNVALNSFEDRIRIVSRKPEDLLIPLEELNLSHIDFVMTNPPFYQSEAEMLKSAAKKSRPPHSACTGAPVEMVCDGGEVAFVSRILEESLVLKDRVQWYTSMFGMVSSLEVMVEKVRERGINNYAVMEFLQGNKTRRWALAWSFGPMRPCQKAGRGLKATPWRRILPAIVDAEISRFPSGDGVGAKGDALSTLVGGLDLISWQWDREMLRGVGRARENVWSRAWRRKRKREEAEAGPSVKSKEEPSETWIFGFSVSITVNMSEAILECRWREGHDESIFTSFCGFLKTRLQAQVPKKT</sequence>
<protein>
    <recommendedName>
        <fullName evidence="6">U6 small nuclear RNA (adenine-(43)-N(6))-methyltransferase</fullName>
    </recommendedName>
</protein>
<comment type="caution">
    <text evidence="4">The sequence shown here is derived from an EMBL/GenBank/DDBJ whole genome shotgun (WGS) entry which is preliminary data.</text>
</comment>
<feature type="binding site" evidence="3">
    <location>
        <position position="81"/>
    </location>
    <ligand>
        <name>S-adenosyl-L-methionine</name>
        <dbReference type="ChEBI" id="CHEBI:59789"/>
    </ligand>
</feature>
<gene>
    <name evidence="4" type="ORF">M406DRAFT_39337</name>
</gene>
<feature type="binding site" evidence="3">
    <location>
        <position position="154"/>
    </location>
    <ligand>
        <name>S-adenosyl-L-methionine</name>
        <dbReference type="ChEBI" id="CHEBI:59789"/>
    </ligand>
</feature>
<evidence type="ECO:0000256" key="2">
    <source>
        <dbReference type="ARBA" id="ARBA00022679"/>
    </source>
</evidence>
<accession>A0A9P5CR74</accession>
<feature type="binding site" evidence="3">
    <location>
        <position position="104"/>
    </location>
    <ligand>
        <name>S-adenosyl-L-methionine</name>
        <dbReference type="ChEBI" id="CHEBI:59789"/>
    </ligand>
</feature>
<keyword evidence="5" id="KW-1185">Reference proteome</keyword>
<dbReference type="GO" id="GO:0070475">
    <property type="term" value="P:rRNA base methylation"/>
    <property type="evidence" value="ECO:0007669"/>
    <property type="project" value="TreeGrafter"/>
</dbReference>
<keyword evidence="2" id="KW-0808">Transferase</keyword>
<dbReference type="OrthoDB" id="514248at2759"/>
<proteinExistence type="predicted"/>
<dbReference type="InterPro" id="IPR010286">
    <property type="entry name" value="METTL16/RlmF"/>
</dbReference>
<dbReference type="AlphaFoldDB" id="A0A9P5CR74"/>
<dbReference type="SUPFAM" id="SSF53335">
    <property type="entry name" value="S-adenosyl-L-methionine-dependent methyltransferases"/>
    <property type="match status" value="1"/>
</dbReference>
<feature type="binding site" evidence="3">
    <location>
        <position position="52"/>
    </location>
    <ligand>
        <name>S-adenosyl-L-methionine</name>
        <dbReference type="ChEBI" id="CHEBI:59789"/>
    </ligand>
</feature>
<evidence type="ECO:0000313" key="4">
    <source>
        <dbReference type="EMBL" id="KAF3767237.1"/>
    </source>
</evidence>
<dbReference type="GO" id="GO:0005634">
    <property type="term" value="C:nucleus"/>
    <property type="evidence" value="ECO:0007669"/>
    <property type="project" value="TreeGrafter"/>
</dbReference>
<evidence type="ECO:0000313" key="5">
    <source>
        <dbReference type="Proteomes" id="UP000803844"/>
    </source>
</evidence>
<evidence type="ECO:0000256" key="1">
    <source>
        <dbReference type="ARBA" id="ARBA00022603"/>
    </source>
</evidence>
<dbReference type="Pfam" id="PF05971">
    <property type="entry name" value="Methyltransf_10"/>
    <property type="match status" value="1"/>
</dbReference>
<dbReference type="EMBL" id="MU032346">
    <property type="protein sequence ID" value="KAF3767237.1"/>
    <property type="molecule type" value="Genomic_DNA"/>
</dbReference>
<dbReference type="GO" id="GO:0008168">
    <property type="term" value="F:methyltransferase activity"/>
    <property type="evidence" value="ECO:0007669"/>
    <property type="project" value="UniProtKB-UniRule"/>
</dbReference>
<dbReference type="GeneID" id="63841228"/>
<dbReference type="PANTHER" id="PTHR13393">
    <property type="entry name" value="SAM-DEPENDENT METHYLTRANSFERASE"/>
    <property type="match status" value="1"/>
</dbReference>
<dbReference type="RefSeq" id="XP_040778198.1">
    <property type="nucleotide sequence ID" value="XM_040924099.1"/>
</dbReference>
<keyword evidence="1" id="KW-0489">Methyltransferase</keyword>
<evidence type="ECO:0000256" key="3">
    <source>
        <dbReference type="PIRSR" id="PIRSR037350-1"/>
    </source>
</evidence>
<keyword evidence="3" id="KW-0949">S-adenosyl-L-methionine</keyword>
<name>A0A9P5CR74_CRYP1</name>
<reference evidence="4" key="1">
    <citation type="journal article" date="2020" name="Phytopathology">
        <title>Genome sequence of the chestnut blight fungus Cryphonectria parasitica EP155: A fundamental resource for an archetypical invasive plant pathogen.</title>
        <authorList>
            <person name="Crouch J.A."/>
            <person name="Dawe A."/>
            <person name="Aerts A."/>
            <person name="Barry K."/>
            <person name="Churchill A.C.L."/>
            <person name="Grimwood J."/>
            <person name="Hillman B."/>
            <person name="Milgroom M.G."/>
            <person name="Pangilinan J."/>
            <person name="Smith M."/>
            <person name="Salamov A."/>
            <person name="Schmutz J."/>
            <person name="Yadav J."/>
            <person name="Grigoriev I.V."/>
            <person name="Nuss D."/>
        </authorList>
    </citation>
    <scope>NUCLEOTIDE SEQUENCE</scope>
    <source>
        <strain evidence="4">EP155</strain>
    </source>
</reference>